<evidence type="ECO:0000256" key="7">
    <source>
        <dbReference type="ARBA" id="ARBA00023136"/>
    </source>
</evidence>
<evidence type="ECO:0000259" key="10">
    <source>
        <dbReference type="Pfam" id="PF04290"/>
    </source>
</evidence>
<dbReference type="GO" id="GO:0015740">
    <property type="term" value="P:C4-dicarboxylate transport"/>
    <property type="evidence" value="ECO:0007669"/>
    <property type="project" value="TreeGrafter"/>
</dbReference>
<evidence type="ECO:0000256" key="5">
    <source>
        <dbReference type="ARBA" id="ARBA00022692"/>
    </source>
</evidence>
<evidence type="ECO:0000256" key="6">
    <source>
        <dbReference type="ARBA" id="ARBA00022989"/>
    </source>
</evidence>
<proteinExistence type="inferred from homology"/>
<comment type="similarity">
    <text evidence="8 9">Belongs to the TRAP transporter small permease family.</text>
</comment>
<name>A0A5B8FV48_9RHOB</name>
<dbReference type="Pfam" id="PF04290">
    <property type="entry name" value="DctQ"/>
    <property type="match status" value="1"/>
</dbReference>
<evidence type="ECO:0000313" key="12">
    <source>
        <dbReference type="Proteomes" id="UP000305888"/>
    </source>
</evidence>
<keyword evidence="3" id="KW-1003">Cell membrane</keyword>
<comment type="subcellular location">
    <subcellularLocation>
        <location evidence="1 9">Cell inner membrane</location>
        <topology evidence="1 9">Multi-pass membrane protein</topology>
    </subcellularLocation>
</comment>
<dbReference type="Proteomes" id="UP000305888">
    <property type="component" value="Chromosome"/>
</dbReference>
<evidence type="ECO:0000256" key="4">
    <source>
        <dbReference type="ARBA" id="ARBA00022519"/>
    </source>
</evidence>
<keyword evidence="4 9" id="KW-0997">Cell inner membrane</keyword>
<dbReference type="OrthoDB" id="8030921at2"/>
<evidence type="ECO:0000256" key="2">
    <source>
        <dbReference type="ARBA" id="ARBA00022448"/>
    </source>
</evidence>
<reference evidence="11 12" key="1">
    <citation type="submission" date="2019-06" db="EMBL/GenBank/DDBJ databases">
        <title>Genome sequence of Rhodobacteraceae bacterium D4M1.</title>
        <authorList>
            <person name="Cao J."/>
        </authorList>
    </citation>
    <scope>NUCLEOTIDE SEQUENCE [LARGE SCALE GENOMIC DNA]</scope>
    <source>
        <strain evidence="11 12">D4M1</strain>
    </source>
</reference>
<feature type="transmembrane region" description="Helical" evidence="9">
    <location>
        <begin position="131"/>
        <end position="152"/>
    </location>
</feature>
<evidence type="ECO:0000256" key="8">
    <source>
        <dbReference type="ARBA" id="ARBA00038436"/>
    </source>
</evidence>
<evidence type="ECO:0000256" key="9">
    <source>
        <dbReference type="RuleBase" id="RU369079"/>
    </source>
</evidence>
<dbReference type="InterPro" id="IPR007387">
    <property type="entry name" value="TRAP_DctQ"/>
</dbReference>
<keyword evidence="5 9" id="KW-0812">Transmembrane</keyword>
<evidence type="ECO:0000256" key="1">
    <source>
        <dbReference type="ARBA" id="ARBA00004429"/>
    </source>
</evidence>
<feature type="transmembrane region" description="Helical" evidence="9">
    <location>
        <begin position="12"/>
        <end position="34"/>
    </location>
</feature>
<evidence type="ECO:0000313" key="11">
    <source>
        <dbReference type="EMBL" id="QDL90329.1"/>
    </source>
</evidence>
<feature type="transmembrane region" description="Helical" evidence="9">
    <location>
        <begin position="88"/>
        <end position="107"/>
    </location>
</feature>
<sequence length="170" mass="18625">MSMLITAVDLISRFLFLLAILITAALVFIVTYDVGARNLGLTPPNWAVNTVEYGMLHITFLALPWLVRTRGHVCVELVLTYLPARARTAWELALHAISALICFYLAYRSGLSLADTIAKGSYEVRSFDMPMWMLFASMPAGFLLGGLQFVAFPLRGDSFFAGAAAEKGGL</sequence>
<keyword evidence="7 9" id="KW-0472">Membrane</keyword>
<feature type="transmembrane region" description="Helical" evidence="9">
    <location>
        <begin position="46"/>
        <end position="67"/>
    </location>
</feature>
<comment type="function">
    <text evidence="9">Part of the tripartite ATP-independent periplasmic (TRAP) transport system.</text>
</comment>
<keyword evidence="2 9" id="KW-0813">Transport</keyword>
<dbReference type="EMBL" id="CP040818">
    <property type="protein sequence ID" value="QDL90329.1"/>
    <property type="molecule type" value="Genomic_DNA"/>
</dbReference>
<dbReference type="PANTHER" id="PTHR35011:SF10">
    <property type="entry name" value="TRAP TRANSPORTER SMALL PERMEASE PROTEIN"/>
    <property type="match status" value="1"/>
</dbReference>
<gene>
    <name evidence="11" type="ORF">FDP22_00055</name>
</gene>
<accession>A0A5B8FV48</accession>
<feature type="domain" description="Tripartite ATP-independent periplasmic transporters DctQ component" evidence="10">
    <location>
        <begin position="26"/>
        <end position="151"/>
    </location>
</feature>
<dbReference type="PANTHER" id="PTHR35011">
    <property type="entry name" value="2,3-DIKETO-L-GULONATE TRAP TRANSPORTER SMALL PERMEASE PROTEIN YIAM"/>
    <property type="match status" value="1"/>
</dbReference>
<dbReference type="GO" id="GO:0022857">
    <property type="term" value="F:transmembrane transporter activity"/>
    <property type="evidence" value="ECO:0007669"/>
    <property type="project" value="UniProtKB-UniRule"/>
</dbReference>
<dbReference type="AlphaFoldDB" id="A0A5B8FV48"/>
<dbReference type="InterPro" id="IPR055348">
    <property type="entry name" value="DctQ"/>
</dbReference>
<protein>
    <recommendedName>
        <fullName evidence="9">TRAP transporter small permease protein</fullName>
    </recommendedName>
</protein>
<comment type="subunit">
    <text evidence="9">The complex comprises the extracytoplasmic solute receptor protein and the two transmembrane proteins.</text>
</comment>
<dbReference type="KEGG" id="ppru:FDP22_00055"/>
<evidence type="ECO:0000256" key="3">
    <source>
        <dbReference type="ARBA" id="ARBA00022475"/>
    </source>
</evidence>
<organism evidence="11 12">
    <name type="scientific">Paroceanicella profunda</name>
    <dbReference type="NCBI Taxonomy" id="2579971"/>
    <lineage>
        <taxon>Bacteria</taxon>
        <taxon>Pseudomonadati</taxon>
        <taxon>Pseudomonadota</taxon>
        <taxon>Alphaproteobacteria</taxon>
        <taxon>Rhodobacterales</taxon>
        <taxon>Paracoccaceae</taxon>
        <taxon>Paroceanicella</taxon>
    </lineage>
</organism>
<dbReference type="GO" id="GO:0005886">
    <property type="term" value="C:plasma membrane"/>
    <property type="evidence" value="ECO:0007669"/>
    <property type="project" value="UniProtKB-SubCell"/>
</dbReference>
<keyword evidence="6 9" id="KW-1133">Transmembrane helix</keyword>
<keyword evidence="12" id="KW-1185">Reference proteome</keyword>